<organism evidence="1 2">
    <name type="scientific">Streptomyces tropicalis</name>
    <dbReference type="NCBI Taxonomy" id="3034234"/>
    <lineage>
        <taxon>Bacteria</taxon>
        <taxon>Bacillati</taxon>
        <taxon>Actinomycetota</taxon>
        <taxon>Actinomycetes</taxon>
        <taxon>Kitasatosporales</taxon>
        <taxon>Streptomycetaceae</taxon>
        <taxon>Streptomyces</taxon>
    </lineage>
</organism>
<protein>
    <submittedName>
        <fullName evidence="1">Uncharacterized protein</fullName>
    </submittedName>
</protein>
<comment type="caution">
    <text evidence="1">The sequence shown here is derived from an EMBL/GenBank/DDBJ whole genome shotgun (WGS) entry which is preliminary data.</text>
</comment>
<accession>A0ABT6AFP4</accession>
<name>A0ABT6AFP4_9ACTN</name>
<reference evidence="1 2" key="1">
    <citation type="submission" date="2023-03" db="EMBL/GenBank/DDBJ databases">
        <title>Draft genome sequence of Streptomyces sp. K1PA1 isolated from peat swamp forest in Thailand.</title>
        <authorList>
            <person name="Klaysubun C."/>
            <person name="Duangmal K."/>
        </authorList>
    </citation>
    <scope>NUCLEOTIDE SEQUENCE [LARGE SCALE GENOMIC DNA]</scope>
    <source>
        <strain evidence="1 2">K1PA1</strain>
    </source>
</reference>
<evidence type="ECO:0000313" key="1">
    <source>
        <dbReference type="EMBL" id="MDF3303277.1"/>
    </source>
</evidence>
<dbReference type="RefSeq" id="WP_276112810.1">
    <property type="nucleotide sequence ID" value="NZ_JARJBB010000060.1"/>
</dbReference>
<gene>
    <name evidence="1" type="ORF">P3H78_32665</name>
</gene>
<proteinExistence type="predicted"/>
<dbReference type="Proteomes" id="UP001221150">
    <property type="component" value="Unassembled WGS sequence"/>
</dbReference>
<keyword evidence="2" id="KW-1185">Reference proteome</keyword>
<evidence type="ECO:0000313" key="2">
    <source>
        <dbReference type="Proteomes" id="UP001221150"/>
    </source>
</evidence>
<dbReference type="EMBL" id="JARJBB010000060">
    <property type="protein sequence ID" value="MDF3303277.1"/>
    <property type="molecule type" value="Genomic_DNA"/>
</dbReference>
<sequence length="98" mass="10407">MAVPSSVLLPVHACDQVLHISAVETPLITEFVAALSHLERAAALCGTSEALVLPNGTSVGTREMSEWVSMNSNRLHALLEKITSTFPEPKSAARSPLT</sequence>